<dbReference type="SUPFAM" id="SSF82689">
    <property type="entry name" value="Mechanosensitive channel protein MscS (YggB), C-terminal domain"/>
    <property type="match status" value="1"/>
</dbReference>
<comment type="function">
    <text evidence="7">Mechanosensitive channel that participates in the regulation of osmotic pressure changes within the cell, opening in response to stretch forces in the membrane lipid bilayer, without the need for other proteins. Contributes to normal resistance to hypoosmotic shock. Forms an ion channel of 1.0 nanosiemens conductance with a slight preference for anions.</text>
</comment>
<dbReference type="InterPro" id="IPR011014">
    <property type="entry name" value="MscS_channel_TM-2"/>
</dbReference>
<dbReference type="Pfam" id="PF21082">
    <property type="entry name" value="MS_channel_3rd"/>
    <property type="match status" value="1"/>
</dbReference>
<keyword evidence="6 7" id="KW-0472">Membrane</keyword>
<feature type="transmembrane region" description="Helical" evidence="7">
    <location>
        <begin position="20"/>
        <end position="40"/>
    </location>
</feature>
<keyword evidence="7" id="KW-0813">Transport</keyword>
<dbReference type="InterPro" id="IPR011066">
    <property type="entry name" value="MscS_channel_C_sf"/>
</dbReference>
<evidence type="ECO:0000256" key="6">
    <source>
        <dbReference type="ARBA" id="ARBA00023136"/>
    </source>
</evidence>
<evidence type="ECO:0000313" key="10">
    <source>
        <dbReference type="EMBL" id="MEX6503541.1"/>
    </source>
</evidence>
<organism evidence="10 11">
    <name type="scientific">Pseudomonas zhanjiangensis</name>
    <dbReference type="NCBI Taxonomy" id="3239015"/>
    <lineage>
        <taxon>Bacteria</taxon>
        <taxon>Pseudomonadati</taxon>
        <taxon>Pseudomonadota</taxon>
        <taxon>Gammaproteobacteria</taxon>
        <taxon>Pseudomonadales</taxon>
        <taxon>Pseudomonadaceae</taxon>
        <taxon>Pseudomonas</taxon>
    </lineage>
</organism>
<evidence type="ECO:0000259" key="9">
    <source>
        <dbReference type="Pfam" id="PF21082"/>
    </source>
</evidence>
<evidence type="ECO:0000259" key="8">
    <source>
        <dbReference type="Pfam" id="PF00924"/>
    </source>
</evidence>
<dbReference type="Pfam" id="PF00924">
    <property type="entry name" value="MS_channel_2nd"/>
    <property type="match status" value="1"/>
</dbReference>
<protein>
    <recommendedName>
        <fullName evidence="7">Small-conductance mechanosensitive channel</fullName>
    </recommendedName>
</protein>
<evidence type="ECO:0000256" key="2">
    <source>
        <dbReference type="ARBA" id="ARBA00008017"/>
    </source>
</evidence>
<sequence length="335" mass="36863">MNSIRIDIDEVIQRLLNEAYGLLAALPLLALAVLVVWLAWLVGRWLSRRALLARLARRNPFLRELIGTTVHWAVVLVGLLAALEIMDATALVGAVLGTAGVLGIALGFAFKDTLENYLAGILMSLRQPFAPRDHVVIDGNEGLIIALTSRATILMTPDGNHLRLPNALVFRSVTLNYTRNPSRRFMFDVGLATSADVLIAQRIGIDQLEQLEGVLHTPPPRTFIDALGDSSVQLRYLGWVDQRTHDFLMIRSEAIRRVTLALEAAGIDLPEPTWRLHIQERTQAAAAAPLPHRAEPPPAPTEVDTRVIRDLAGQIDQDLQASESQDLLDPAAPRE</sequence>
<evidence type="ECO:0000256" key="4">
    <source>
        <dbReference type="ARBA" id="ARBA00022692"/>
    </source>
</evidence>
<evidence type="ECO:0000256" key="5">
    <source>
        <dbReference type="ARBA" id="ARBA00022989"/>
    </source>
</evidence>
<evidence type="ECO:0000256" key="1">
    <source>
        <dbReference type="ARBA" id="ARBA00004651"/>
    </source>
</evidence>
<keyword evidence="7" id="KW-0997">Cell inner membrane</keyword>
<feature type="transmembrane region" description="Helical" evidence="7">
    <location>
        <begin position="61"/>
        <end position="83"/>
    </location>
</feature>
<evidence type="ECO:0000313" key="11">
    <source>
        <dbReference type="Proteomes" id="UP001560296"/>
    </source>
</evidence>
<reference evidence="10 11" key="1">
    <citation type="submission" date="2024-07" db="EMBL/GenBank/DDBJ databases">
        <authorList>
            <person name="Li M."/>
        </authorList>
    </citation>
    <scope>NUCLEOTIDE SEQUENCE [LARGE SCALE GENOMIC DNA]</scope>
    <source>
        <strain evidence="10 11">25A3E</strain>
    </source>
</reference>
<feature type="transmembrane region" description="Helical" evidence="7">
    <location>
        <begin position="89"/>
        <end position="110"/>
    </location>
</feature>
<dbReference type="InterPro" id="IPR049278">
    <property type="entry name" value="MS_channel_C"/>
</dbReference>
<comment type="similarity">
    <text evidence="2 7">Belongs to the MscS (TC 1.A.23) family.</text>
</comment>
<evidence type="ECO:0000256" key="3">
    <source>
        <dbReference type="ARBA" id="ARBA00022475"/>
    </source>
</evidence>
<keyword evidence="11" id="KW-1185">Reference proteome</keyword>
<accession>A0ABV3YW38</accession>
<dbReference type="InterPro" id="IPR045275">
    <property type="entry name" value="MscS_archaea/bacteria_type"/>
</dbReference>
<evidence type="ECO:0000256" key="7">
    <source>
        <dbReference type="RuleBase" id="RU369025"/>
    </source>
</evidence>
<dbReference type="Gene3D" id="1.10.287.1260">
    <property type="match status" value="1"/>
</dbReference>
<keyword evidence="4 7" id="KW-0812">Transmembrane</keyword>
<proteinExistence type="inferred from homology"/>
<comment type="caution">
    <text evidence="7">Lacks conserved residue(s) required for the propagation of feature annotation.</text>
</comment>
<dbReference type="Gene3D" id="3.30.70.100">
    <property type="match status" value="1"/>
</dbReference>
<keyword evidence="5 7" id="KW-1133">Transmembrane helix</keyword>
<keyword evidence="7" id="KW-0406">Ion transport</keyword>
<comment type="subunit">
    <text evidence="7">Homoheptamer.</text>
</comment>
<dbReference type="InterPro" id="IPR010920">
    <property type="entry name" value="LSM_dom_sf"/>
</dbReference>
<keyword evidence="3" id="KW-1003">Cell membrane</keyword>
<feature type="domain" description="Mechanosensitive ion channel MscS C-terminal" evidence="9">
    <location>
        <begin position="187"/>
        <end position="268"/>
    </location>
</feature>
<name>A0ABV3YW38_9PSED</name>
<dbReference type="InterPro" id="IPR023408">
    <property type="entry name" value="MscS_beta-dom_sf"/>
</dbReference>
<dbReference type="SUPFAM" id="SSF82861">
    <property type="entry name" value="Mechanosensitive channel protein MscS (YggB), transmembrane region"/>
    <property type="match status" value="1"/>
</dbReference>
<dbReference type="EMBL" id="JBFTEG010000013">
    <property type="protein sequence ID" value="MEX6503541.1"/>
    <property type="molecule type" value="Genomic_DNA"/>
</dbReference>
<gene>
    <name evidence="10" type="ORF">AB5S05_15875</name>
</gene>
<keyword evidence="7" id="KW-0407">Ion channel</keyword>
<dbReference type="Gene3D" id="2.30.30.60">
    <property type="match status" value="1"/>
</dbReference>
<comment type="subcellular location">
    <subcellularLocation>
        <location evidence="7">Cell inner membrane</location>
        <topology evidence="7">Multi-pass membrane protein</topology>
    </subcellularLocation>
    <subcellularLocation>
        <location evidence="1">Cell membrane</location>
        <topology evidence="1">Multi-pass membrane protein</topology>
    </subcellularLocation>
</comment>
<dbReference type="InterPro" id="IPR006685">
    <property type="entry name" value="MscS_channel_2nd"/>
</dbReference>
<dbReference type="SUPFAM" id="SSF50182">
    <property type="entry name" value="Sm-like ribonucleoproteins"/>
    <property type="match status" value="1"/>
</dbReference>
<dbReference type="PANTHER" id="PTHR30221:SF1">
    <property type="entry name" value="SMALL-CONDUCTANCE MECHANOSENSITIVE CHANNEL"/>
    <property type="match status" value="1"/>
</dbReference>
<dbReference type="Proteomes" id="UP001560296">
    <property type="component" value="Unassembled WGS sequence"/>
</dbReference>
<dbReference type="PANTHER" id="PTHR30221">
    <property type="entry name" value="SMALL-CONDUCTANCE MECHANOSENSITIVE CHANNEL"/>
    <property type="match status" value="1"/>
</dbReference>
<dbReference type="RefSeq" id="WP_369288485.1">
    <property type="nucleotide sequence ID" value="NZ_JBFTEG010000013.1"/>
</dbReference>
<feature type="domain" description="Mechanosensitive ion channel MscS" evidence="8">
    <location>
        <begin position="112"/>
        <end position="179"/>
    </location>
</feature>
<comment type="caution">
    <text evidence="10">The sequence shown here is derived from an EMBL/GenBank/DDBJ whole genome shotgun (WGS) entry which is preliminary data.</text>
</comment>